<dbReference type="OrthoDB" id="9789368at2"/>
<dbReference type="Gene3D" id="1.20.1600.10">
    <property type="entry name" value="Outer membrane efflux proteins (OEP)"/>
    <property type="match status" value="1"/>
</dbReference>
<dbReference type="EMBL" id="LS398110">
    <property type="protein sequence ID" value="SPP95521.1"/>
    <property type="molecule type" value="Genomic_DNA"/>
</dbReference>
<protein>
    <submittedName>
        <fullName evidence="11">Outer membrane efflux protein BepC</fullName>
    </submittedName>
    <submittedName>
        <fullName evidence="10">TolC family outer membrane protein</fullName>
    </submittedName>
</protein>
<evidence type="ECO:0000313" key="12">
    <source>
        <dbReference type="Proteomes" id="UP000246085"/>
    </source>
</evidence>
<dbReference type="RefSeq" id="WP_122403291.1">
    <property type="nucleotide sequence ID" value="NZ_JAGIKT010000060.1"/>
</dbReference>
<keyword evidence="8" id="KW-0175">Coiled coil</keyword>
<dbReference type="InterPro" id="IPR003423">
    <property type="entry name" value="OMP_efflux"/>
</dbReference>
<accession>A0A4Q0R3J1</accession>
<comment type="similarity">
    <text evidence="2">Belongs to the outer membrane factor (OMF) (TC 1.B.17) family.</text>
</comment>
<keyword evidence="3" id="KW-0813">Transport</keyword>
<dbReference type="Pfam" id="PF02321">
    <property type="entry name" value="OEP"/>
    <property type="match status" value="2"/>
</dbReference>
<dbReference type="KEGG" id="bvz:BRAD3257_4537"/>
<evidence type="ECO:0000256" key="2">
    <source>
        <dbReference type="ARBA" id="ARBA00007613"/>
    </source>
</evidence>
<dbReference type="Proteomes" id="UP000246085">
    <property type="component" value="Chromosome BRAD3257"/>
</dbReference>
<keyword evidence="9" id="KW-0732">Signal</keyword>
<evidence type="ECO:0000256" key="7">
    <source>
        <dbReference type="ARBA" id="ARBA00023237"/>
    </source>
</evidence>
<dbReference type="GO" id="GO:0015562">
    <property type="term" value="F:efflux transmembrane transporter activity"/>
    <property type="evidence" value="ECO:0007669"/>
    <property type="project" value="InterPro"/>
</dbReference>
<evidence type="ECO:0000256" key="3">
    <source>
        <dbReference type="ARBA" id="ARBA00022448"/>
    </source>
</evidence>
<dbReference type="InterPro" id="IPR051906">
    <property type="entry name" value="TolC-like"/>
</dbReference>
<dbReference type="EMBL" id="JAGIKT010000060">
    <property type="protein sequence ID" value="MBP0114269.1"/>
    <property type="molecule type" value="Genomic_DNA"/>
</dbReference>
<dbReference type="Proteomes" id="UP000669317">
    <property type="component" value="Unassembled WGS sequence"/>
</dbReference>
<proteinExistence type="inferred from homology"/>
<keyword evidence="13" id="KW-1185">Reference proteome</keyword>
<dbReference type="SUPFAM" id="SSF56954">
    <property type="entry name" value="Outer membrane efflux proteins (OEP)"/>
    <property type="match status" value="1"/>
</dbReference>
<feature type="chain" id="PRO_5041067044" evidence="9">
    <location>
        <begin position="28"/>
        <end position="461"/>
    </location>
</feature>
<evidence type="ECO:0000256" key="9">
    <source>
        <dbReference type="SAM" id="SignalP"/>
    </source>
</evidence>
<evidence type="ECO:0000256" key="6">
    <source>
        <dbReference type="ARBA" id="ARBA00023136"/>
    </source>
</evidence>
<sequence length="461" mass="49467">MHGVKLFTGAAVSVLLLALAGPTPALADTIEAALVRAYQNNPQLNAQRAQVRSTDENVPQALSGYRPKVSLTATGGYQYQDLQSGVGTNSVFGSRFPRSVGVTATQTLYNGNQTANRTRAAESQVSGAREALRSLDQTVLLQAATTYMDYLRDAATLEVQRSNVRVLEQTLKQTRDRFNVGEVTRTDVAQSEAQLAAGKTQALTAEANLTTTRANFRRIIGNEPTNLAPGSPVDRFLPPTLAASIELALIENPNVTASMYGIDVNYLQVKVAEGALLPTVSLQASATRADEQSLIQLRSYTASAIAQLSVPIYQGGGEYSLIRQSKENLAQQRLNLETTRDQARANVVQAWGQLQAAKAQVQSAQAQVTASEIALNGVREEAKAGQRTTLDVLNAQQALVNARVALVTAQHDRVVASYSVLSAVGRLSPQVLGLATTTYDPSVHYHQVRDSWAGVRTPDGR</sequence>
<keyword evidence="5" id="KW-0812">Transmembrane</keyword>
<name>A0A2U3Q282_9BRAD</name>
<evidence type="ECO:0000256" key="5">
    <source>
        <dbReference type="ARBA" id="ARBA00022692"/>
    </source>
</evidence>
<evidence type="ECO:0000256" key="8">
    <source>
        <dbReference type="SAM" id="Coils"/>
    </source>
</evidence>
<feature type="coiled-coil region" evidence="8">
    <location>
        <begin position="322"/>
        <end position="374"/>
    </location>
</feature>
<reference evidence="10 13" key="2">
    <citation type="submission" date="2021-03" db="EMBL/GenBank/DDBJ databases">
        <title>Genome Sequence of Bradyrhizobium vignae strain ISRA400.</title>
        <authorList>
            <person name="Tisa L.S."/>
            <person name="Svistoonoff S."/>
            <person name="Hocher V."/>
            <person name="Fall S."/>
            <person name="Zaiya A."/>
            <person name="Naing D."/>
            <person name="Niang N."/>
            <person name="Diouf A."/>
            <person name="Dasylva M.C."/>
            <person name="Toure O."/>
            <person name="Gueye M."/>
            <person name="Gully D."/>
            <person name="Tisseyre P."/>
            <person name="Simpson S."/>
            <person name="Morris K."/>
            <person name="Thomas W.K."/>
        </authorList>
    </citation>
    <scope>NUCLEOTIDE SEQUENCE [LARGE SCALE GENOMIC DNA]</scope>
    <source>
        <strain evidence="10 13">ISRA400</strain>
    </source>
</reference>
<evidence type="ECO:0000256" key="1">
    <source>
        <dbReference type="ARBA" id="ARBA00004442"/>
    </source>
</evidence>
<dbReference type="PANTHER" id="PTHR30026:SF22">
    <property type="entry name" value="OUTER MEMBRANE EFFLUX PROTEIN"/>
    <property type="match status" value="1"/>
</dbReference>
<evidence type="ECO:0000256" key="4">
    <source>
        <dbReference type="ARBA" id="ARBA00022452"/>
    </source>
</evidence>
<dbReference type="PANTHER" id="PTHR30026">
    <property type="entry name" value="OUTER MEMBRANE PROTEIN TOLC"/>
    <property type="match status" value="1"/>
</dbReference>
<keyword evidence="4" id="KW-1134">Transmembrane beta strand</keyword>
<dbReference type="InterPro" id="IPR010130">
    <property type="entry name" value="T1SS_OMP_TolC"/>
</dbReference>
<keyword evidence="7" id="KW-0998">Cell outer membrane</keyword>
<gene>
    <name evidence="11" type="primary">bepC</name>
    <name evidence="11" type="ORF">BRAD3257_4537</name>
    <name evidence="10" type="ORF">JWS04_24920</name>
</gene>
<accession>A0A2U3Q282</accession>
<dbReference type="GO" id="GO:1990281">
    <property type="term" value="C:efflux pump complex"/>
    <property type="evidence" value="ECO:0007669"/>
    <property type="project" value="TreeGrafter"/>
</dbReference>
<reference evidence="11 12" key="1">
    <citation type="submission" date="2018-03" db="EMBL/GenBank/DDBJ databases">
        <authorList>
            <person name="Gully D."/>
        </authorList>
    </citation>
    <scope>NUCLEOTIDE SEQUENCE [LARGE SCALE GENOMIC DNA]</scope>
    <source>
        <strain evidence="11">ORS3257</strain>
    </source>
</reference>
<dbReference type="NCBIfam" id="TIGR01844">
    <property type="entry name" value="type_I_sec_TolC"/>
    <property type="match status" value="1"/>
</dbReference>
<keyword evidence="6" id="KW-0472">Membrane</keyword>
<feature type="signal peptide" evidence="9">
    <location>
        <begin position="1"/>
        <end position="27"/>
    </location>
</feature>
<evidence type="ECO:0000313" key="10">
    <source>
        <dbReference type="EMBL" id="MBP0114269.1"/>
    </source>
</evidence>
<dbReference type="AlphaFoldDB" id="A0A2U3Q282"/>
<comment type="subcellular location">
    <subcellularLocation>
        <location evidence="1">Cell outer membrane</location>
    </subcellularLocation>
</comment>
<evidence type="ECO:0000313" key="11">
    <source>
        <dbReference type="EMBL" id="SPP95521.1"/>
    </source>
</evidence>
<dbReference type="GO" id="GO:0009279">
    <property type="term" value="C:cell outer membrane"/>
    <property type="evidence" value="ECO:0007669"/>
    <property type="project" value="UniProtKB-SubCell"/>
</dbReference>
<evidence type="ECO:0000313" key="13">
    <source>
        <dbReference type="Proteomes" id="UP000669317"/>
    </source>
</evidence>
<dbReference type="GO" id="GO:0015288">
    <property type="term" value="F:porin activity"/>
    <property type="evidence" value="ECO:0007669"/>
    <property type="project" value="TreeGrafter"/>
</dbReference>
<organism evidence="11 12">
    <name type="scientific">Bradyrhizobium vignae</name>
    <dbReference type="NCBI Taxonomy" id="1549949"/>
    <lineage>
        <taxon>Bacteria</taxon>
        <taxon>Pseudomonadati</taxon>
        <taxon>Pseudomonadota</taxon>
        <taxon>Alphaproteobacteria</taxon>
        <taxon>Hyphomicrobiales</taxon>
        <taxon>Nitrobacteraceae</taxon>
        <taxon>Bradyrhizobium</taxon>
    </lineage>
</organism>